<dbReference type="eggNOG" id="arCOG00279">
    <property type="taxonomic scope" value="Archaea"/>
</dbReference>
<dbReference type="InterPro" id="IPR003826">
    <property type="entry name" value="AdoMetDC_fam_prok"/>
</dbReference>
<keyword evidence="4 8" id="KW-0865">Zymogen</keyword>
<dbReference type="SUPFAM" id="SSF56276">
    <property type="entry name" value="S-adenosylmethionine decarboxylase"/>
    <property type="match status" value="1"/>
</dbReference>
<keyword evidence="5 8" id="KW-0456">Lyase</keyword>
<keyword evidence="8" id="KW-0949">S-adenosyl-L-methionine</keyword>
<dbReference type="EC" id="4.1.1.50" evidence="8"/>
<accession>A0A0A7GFB1</accession>
<dbReference type="Pfam" id="PF02675">
    <property type="entry name" value="AdoMet_dc"/>
    <property type="match status" value="1"/>
</dbReference>
<feature type="active site" description="Schiff-base intermediate with substrate; via pyruvic acid" evidence="8">
    <location>
        <position position="67"/>
    </location>
</feature>
<comment type="function">
    <text evidence="8">Catalyzes the decarboxylation of S-adenosylmethionine to S-adenosylmethioninamine (dcAdoMet), the propylamine donor required for the synthesis of the polyamines spermine and spermidine from the diamine putrescine.</text>
</comment>
<dbReference type="InterPro" id="IPR017716">
    <property type="entry name" value="S-AdoMet_deCOase_pro-enz"/>
</dbReference>
<comment type="similarity">
    <text evidence="8">Belongs to the prokaryotic AdoMetDC family. Type 1 subfamily.</text>
</comment>
<evidence type="ECO:0000256" key="4">
    <source>
        <dbReference type="ARBA" id="ARBA00023145"/>
    </source>
</evidence>
<keyword evidence="8" id="KW-0745">Spermidine biosynthesis</keyword>
<comment type="cofactor">
    <cofactor evidence="8">
        <name>pyruvate</name>
        <dbReference type="ChEBI" id="CHEBI:15361"/>
    </cofactor>
    <text evidence="8">Binds 1 pyruvoyl group covalently per subunit.</text>
</comment>
<dbReference type="NCBIfam" id="TIGR03330">
    <property type="entry name" value="SAM_DCase_Bsu"/>
    <property type="match status" value="1"/>
</dbReference>
<name>A0A0A7GFB1_GEOAI</name>
<dbReference type="Proteomes" id="UP000030624">
    <property type="component" value="Chromosome"/>
</dbReference>
<comment type="PTM">
    <text evidence="8">Is synthesized initially as an inactive proenzyme. Formation of the active enzyme involves a self-maturation process in which the active site pyruvoyl group is generated from an internal serine residue via an autocatalytic post-translational modification. Two non-identical subunits are generated from the proenzyme in this reaction, and the pyruvate is formed at the N-terminus of the alpha chain, which is derived from the carboxyl end of the proenzyme. The post-translation cleavage follows an unusual pathway, termed non-hydrolytic serinolysis, in which the side chain hydroxyl group of the serine supplies its oxygen atom to form the C-terminus of the beta chain, while the remainder of the serine residue undergoes an oxidative deamination to produce ammonia and the pyruvoyl group blocking the N-terminus of the alpha chain.</text>
</comment>
<feature type="chain" id="PRO_5023212342" description="S-adenosylmethionine decarboxylase beta chain" evidence="8">
    <location>
        <begin position="1"/>
        <end position="66"/>
    </location>
</feature>
<dbReference type="InterPro" id="IPR016067">
    <property type="entry name" value="S-AdoMet_deCO2ase_core"/>
</dbReference>
<keyword evidence="1 8" id="KW-0210">Decarboxylase</keyword>
<feature type="modified residue" description="Pyruvic acid (Ser); by autocatalysis" evidence="8">
    <location>
        <position position="67"/>
    </location>
</feature>
<gene>
    <name evidence="8" type="primary">speH</name>
    <name evidence="9" type="ORF">GACE_1683</name>
</gene>
<dbReference type="STRING" id="565033.GACE_1683"/>
<dbReference type="GO" id="GO:0004014">
    <property type="term" value="F:adenosylmethionine decarboxylase activity"/>
    <property type="evidence" value="ECO:0007669"/>
    <property type="project" value="UniProtKB-UniRule"/>
</dbReference>
<feature type="site" description="Cleavage (non-hydrolytic); by autolysis" evidence="8">
    <location>
        <begin position="66"/>
        <end position="67"/>
    </location>
</feature>
<dbReference type="GO" id="GO:0005829">
    <property type="term" value="C:cytosol"/>
    <property type="evidence" value="ECO:0007669"/>
    <property type="project" value="TreeGrafter"/>
</dbReference>
<dbReference type="PANTHER" id="PTHR33866:SF2">
    <property type="entry name" value="S-ADENOSYLMETHIONINE DECARBOXYLASE PROENZYME"/>
    <property type="match status" value="1"/>
</dbReference>
<dbReference type="UniPathway" id="UPA00331">
    <property type="reaction ID" value="UER00451"/>
</dbReference>
<comment type="catalytic activity">
    <reaction evidence="8">
        <text>S-adenosyl-L-methionine + H(+) = S-adenosyl 3-(methylsulfanyl)propylamine + CO2</text>
        <dbReference type="Rhea" id="RHEA:15981"/>
        <dbReference type="ChEBI" id="CHEBI:15378"/>
        <dbReference type="ChEBI" id="CHEBI:16526"/>
        <dbReference type="ChEBI" id="CHEBI:57443"/>
        <dbReference type="ChEBI" id="CHEBI:59789"/>
        <dbReference type="EC" id="4.1.1.50"/>
    </reaction>
</comment>
<reference evidence="9 10" key="1">
    <citation type="journal article" date="2015" name="Appl. Environ. Microbiol.">
        <title>The Geoglobus acetivorans genome: Fe(III) reduction, acetate utilization, autotrophic growth, and degradation of aromatic compounds in a hyperthermophilic archaeon.</title>
        <authorList>
            <person name="Mardanov A.V."/>
            <person name="Slododkina G.B."/>
            <person name="Slobodkin A.I."/>
            <person name="Beletsky A.V."/>
            <person name="Gavrilov S.N."/>
            <person name="Kublanov I.V."/>
            <person name="Bonch-Osmolovskaya E.A."/>
            <person name="Skryabin K.G."/>
            <person name="Ravin N.V."/>
        </authorList>
    </citation>
    <scope>NUCLEOTIDE SEQUENCE [LARGE SCALE GENOMIC DNA]</scope>
    <source>
        <strain evidence="9 10">SBH6</strain>
    </source>
</reference>
<dbReference type="KEGG" id="gac:GACE_1683"/>
<keyword evidence="3 8" id="KW-0620">Polyamine biosynthesis</keyword>
<evidence type="ECO:0000256" key="5">
    <source>
        <dbReference type="ARBA" id="ARBA00023239"/>
    </source>
</evidence>
<evidence type="ECO:0000256" key="7">
    <source>
        <dbReference type="ARBA" id="ARBA00023317"/>
    </source>
</evidence>
<comment type="pathway">
    <text evidence="8">Amine and polyamine biosynthesis; S-adenosylmethioninamine biosynthesis; S-adenosylmethioninamine from S-adenosyl-L-methionine: step 1/1.</text>
</comment>
<feature type="chain" id="PRO_5023212341" description="S-adenosylmethionine decarboxylase alpha chain" evidence="8">
    <location>
        <begin position="67"/>
        <end position="135"/>
    </location>
</feature>
<feature type="active site" description="Proton donor; for catalytic activity" evidence="8">
    <location>
        <position position="87"/>
    </location>
</feature>
<keyword evidence="7 8" id="KW-0670">Pyruvate</keyword>
<dbReference type="AlphaFoldDB" id="A0A0A7GFB1"/>
<evidence type="ECO:0000256" key="3">
    <source>
        <dbReference type="ARBA" id="ARBA00023115"/>
    </source>
</evidence>
<proteinExistence type="inferred from homology"/>
<protein>
    <recommendedName>
        <fullName evidence="8">S-adenosylmethionine decarboxylase proenzyme</fullName>
        <shortName evidence="8">AdoMetDC</shortName>
        <shortName evidence="8">SAMDC</shortName>
        <ecNumber evidence="8">4.1.1.50</ecNumber>
    </recommendedName>
    <component>
        <recommendedName>
            <fullName evidence="8">S-adenosylmethionine decarboxylase beta chain</fullName>
        </recommendedName>
    </component>
    <component>
        <recommendedName>
            <fullName evidence="8">S-adenosylmethionine decarboxylase alpha chain</fullName>
        </recommendedName>
    </component>
</protein>
<sequence>MTPVVGTEGTHIIVEASGCNPDVLSDPKKIERIFKDAAKHAKMTVKASHFFKFMPAGVSGAVIIAESHISIHTWPELGYAAIDVYTCGDSNPEEAVDFILERIGAKHAHVSEVRRGIREEEGTYTHTILTWEEEF</sequence>
<keyword evidence="2 8" id="KW-0068">Autocatalytic cleavage</keyword>
<keyword evidence="6 8" id="KW-0704">Schiff base</keyword>
<dbReference type="HOGENOM" id="CLU_125470_2_3_2"/>
<evidence type="ECO:0000313" key="9">
    <source>
        <dbReference type="EMBL" id="AIY90714.1"/>
    </source>
</evidence>
<evidence type="ECO:0000313" key="10">
    <source>
        <dbReference type="Proteomes" id="UP000030624"/>
    </source>
</evidence>
<dbReference type="EMBL" id="CP009552">
    <property type="protein sequence ID" value="AIY90714.1"/>
    <property type="molecule type" value="Genomic_DNA"/>
</dbReference>
<dbReference type="HAMAP" id="MF_00464">
    <property type="entry name" value="AdoMetDC_1"/>
    <property type="match status" value="1"/>
</dbReference>
<evidence type="ECO:0000256" key="1">
    <source>
        <dbReference type="ARBA" id="ARBA00022793"/>
    </source>
</evidence>
<dbReference type="PANTHER" id="PTHR33866">
    <property type="entry name" value="S-ADENOSYLMETHIONINE DECARBOXYLASE PROENZYME"/>
    <property type="match status" value="1"/>
</dbReference>
<evidence type="ECO:0000256" key="6">
    <source>
        <dbReference type="ARBA" id="ARBA00023270"/>
    </source>
</evidence>
<feature type="active site" description="Proton acceptor; for processing activity" evidence="8">
    <location>
        <position position="72"/>
    </location>
</feature>
<dbReference type="GO" id="GO:0008295">
    <property type="term" value="P:spermidine biosynthetic process"/>
    <property type="evidence" value="ECO:0007669"/>
    <property type="project" value="UniProtKB-UniRule"/>
</dbReference>
<comment type="subunit">
    <text evidence="8">Heterotetramer of two alpha and two beta chains arranged as a dimer of alpha/beta heterodimers.</text>
</comment>
<dbReference type="Gene3D" id="3.60.90.10">
    <property type="entry name" value="S-adenosylmethionine decarboxylase"/>
    <property type="match status" value="1"/>
</dbReference>
<evidence type="ECO:0000256" key="2">
    <source>
        <dbReference type="ARBA" id="ARBA00022813"/>
    </source>
</evidence>
<organism evidence="9 10">
    <name type="scientific">Geoglobus acetivorans</name>
    <dbReference type="NCBI Taxonomy" id="565033"/>
    <lineage>
        <taxon>Archaea</taxon>
        <taxon>Methanobacteriati</taxon>
        <taxon>Methanobacteriota</taxon>
        <taxon>Archaeoglobi</taxon>
        <taxon>Archaeoglobales</taxon>
        <taxon>Archaeoglobaceae</taxon>
        <taxon>Geoglobus</taxon>
    </lineage>
</organism>
<evidence type="ECO:0000256" key="8">
    <source>
        <dbReference type="HAMAP-Rule" id="MF_00464"/>
    </source>
</evidence>